<reference evidence="4 5" key="1">
    <citation type="submission" date="2020-04" db="EMBL/GenBank/DDBJ databases">
        <title>Genome sequencing of novel species.</title>
        <authorList>
            <person name="Heo J."/>
            <person name="Kim S.-J."/>
            <person name="Kim J.-S."/>
            <person name="Hong S.-B."/>
            <person name="Kwon S.-W."/>
        </authorList>
    </citation>
    <scope>NUCLEOTIDE SEQUENCE [LARGE SCALE GENOMIC DNA]</scope>
    <source>
        <strain evidence="4 5">F39-2</strain>
    </source>
</reference>
<accession>A0A7L5E5R6</accession>
<evidence type="ECO:0000256" key="2">
    <source>
        <dbReference type="PROSITE-ProRule" id="PRU00169"/>
    </source>
</evidence>
<organism evidence="4 5">
    <name type="scientific">Mucilaginibacter robiniae</name>
    <dbReference type="NCBI Taxonomy" id="2728022"/>
    <lineage>
        <taxon>Bacteria</taxon>
        <taxon>Pseudomonadati</taxon>
        <taxon>Bacteroidota</taxon>
        <taxon>Sphingobacteriia</taxon>
        <taxon>Sphingobacteriales</taxon>
        <taxon>Sphingobacteriaceae</taxon>
        <taxon>Mucilaginibacter</taxon>
    </lineage>
</organism>
<dbReference type="PANTHER" id="PTHR44591:SF3">
    <property type="entry name" value="RESPONSE REGULATORY DOMAIN-CONTAINING PROTEIN"/>
    <property type="match status" value="1"/>
</dbReference>
<dbReference type="RefSeq" id="WP_169609008.1">
    <property type="nucleotide sequence ID" value="NZ_CP051682.1"/>
</dbReference>
<dbReference type="InterPro" id="IPR050595">
    <property type="entry name" value="Bact_response_regulator"/>
</dbReference>
<keyword evidence="5" id="KW-1185">Reference proteome</keyword>
<gene>
    <name evidence="4" type="ORF">HH214_15180</name>
</gene>
<name>A0A7L5E5R6_9SPHI</name>
<evidence type="ECO:0000259" key="3">
    <source>
        <dbReference type="PROSITE" id="PS50110"/>
    </source>
</evidence>
<dbReference type="PANTHER" id="PTHR44591">
    <property type="entry name" value="STRESS RESPONSE REGULATOR PROTEIN 1"/>
    <property type="match status" value="1"/>
</dbReference>
<dbReference type="Pfam" id="PF00072">
    <property type="entry name" value="Response_reg"/>
    <property type="match status" value="1"/>
</dbReference>
<feature type="domain" description="Response regulatory" evidence="3">
    <location>
        <begin position="4"/>
        <end position="118"/>
    </location>
</feature>
<evidence type="ECO:0000313" key="5">
    <source>
        <dbReference type="Proteomes" id="UP000503278"/>
    </source>
</evidence>
<sequence length="130" mass="14547">MAMKVMLIEDNQDILDILEYALTDNGYEVVSSTNADILTRLNLIKPDIILIDECLCDVDTGSIHCQRLKSQKATENIPVMLLSAYPHIEELAVTAKADGYIKKPFDIHELSPAIQFTLNQNKSVSYSPVH</sequence>
<dbReference type="Gene3D" id="3.40.50.2300">
    <property type="match status" value="1"/>
</dbReference>
<dbReference type="AlphaFoldDB" id="A0A7L5E5R6"/>
<dbReference type="GO" id="GO:0000160">
    <property type="term" value="P:phosphorelay signal transduction system"/>
    <property type="evidence" value="ECO:0007669"/>
    <property type="project" value="InterPro"/>
</dbReference>
<protein>
    <submittedName>
        <fullName evidence="4">Response regulator transcription factor</fullName>
    </submittedName>
</protein>
<dbReference type="PROSITE" id="PS50110">
    <property type="entry name" value="RESPONSE_REGULATORY"/>
    <property type="match status" value="1"/>
</dbReference>
<evidence type="ECO:0000313" key="4">
    <source>
        <dbReference type="EMBL" id="QJD97114.1"/>
    </source>
</evidence>
<feature type="modified residue" description="4-aspartylphosphate" evidence="2">
    <location>
        <position position="52"/>
    </location>
</feature>
<keyword evidence="1 2" id="KW-0597">Phosphoprotein</keyword>
<dbReference type="SUPFAM" id="SSF52172">
    <property type="entry name" value="CheY-like"/>
    <property type="match status" value="1"/>
</dbReference>
<dbReference type="InterPro" id="IPR011006">
    <property type="entry name" value="CheY-like_superfamily"/>
</dbReference>
<proteinExistence type="predicted"/>
<evidence type="ECO:0000256" key="1">
    <source>
        <dbReference type="ARBA" id="ARBA00022553"/>
    </source>
</evidence>
<dbReference type="EMBL" id="CP051682">
    <property type="protein sequence ID" value="QJD97114.1"/>
    <property type="molecule type" value="Genomic_DNA"/>
</dbReference>
<dbReference type="Proteomes" id="UP000503278">
    <property type="component" value="Chromosome"/>
</dbReference>
<dbReference type="InterPro" id="IPR001789">
    <property type="entry name" value="Sig_transdc_resp-reg_receiver"/>
</dbReference>
<dbReference type="SMART" id="SM00448">
    <property type="entry name" value="REC"/>
    <property type="match status" value="1"/>
</dbReference>
<dbReference type="KEGG" id="mrob:HH214_15180"/>